<keyword evidence="4" id="KW-0663">Pyridoxal phosphate</keyword>
<keyword evidence="3 9" id="KW-0808">Transferase</keyword>
<dbReference type="PROSITE" id="PS50949">
    <property type="entry name" value="HTH_GNTR"/>
    <property type="match status" value="1"/>
</dbReference>
<dbReference type="InterPro" id="IPR036390">
    <property type="entry name" value="WH_DNA-bd_sf"/>
</dbReference>
<dbReference type="SMART" id="SM00345">
    <property type="entry name" value="HTH_GNTR"/>
    <property type="match status" value="1"/>
</dbReference>
<dbReference type="Gene3D" id="1.10.10.10">
    <property type="entry name" value="Winged helix-like DNA-binding domain superfamily/Winged helix DNA-binding domain"/>
    <property type="match status" value="1"/>
</dbReference>
<dbReference type="Pfam" id="PF00155">
    <property type="entry name" value="Aminotran_1_2"/>
    <property type="match status" value="1"/>
</dbReference>
<evidence type="ECO:0000256" key="2">
    <source>
        <dbReference type="ARBA" id="ARBA00005384"/>
    </source>
</evidence>
<evidence type="ECO:0000313" key="10">
    <source>
        <dbReference type="Proteomes" id="UP000823485"/>
    </source>
</evidence>
<feature type="domain" description="HTH gntR-type" evidence="8">
    <location>
        <begin position="13"/>
        <end position="81"/>
    </location>
</feature>
<comment type="caution">
    <text evidence="9">The sequence shown here is derived from an EMBL/GenBank/DDBJ whole genome shotgun (WGS) entry which is preliminary data.</text>
</comment>
<evidence type="ECO:0000256" key="4">
    <source>
        <dbReference type="ARBA" id="ARBA00022898"/>
    </source>
</evidence>
<dbReference type="InterPro" id="IPR015424">
    <property type="entry name" value="PyrdxlP-dep_Trfase"/>
</dbReference>
<protein>
    <submittedName>
        <fullName evidence="9">GntR family transcriptional regulator/MocR family aminotransferase</fullName>
    </submittedName>
</protein>
<dbReference type="InterPro" id="IPR036388">
    <property type="entry name" value="WH-like_DNA-bd_sf"/>
</dbReference>
<dbReference type="PANTHER" id="PTHR46577:SF1">
    <property type="entry name" value="HTH-TYPE TRANSCRIPTIONAL REGULATORY PROTEIN GABR"/>
    <property type="match status" value="1"/>
</dbReference>
<evidence type="ECO:0000259" key="8">
    <source>
        <dbReference type="PROSITE" id="PS50949"/>
    </source>
</evidence>
<evidence type="ECO:0000256" key="5">
    <source>
        <dbReference type="ARBA" id="ARBA00023015"/>
    </source>
</evidence>
<keyword evidence="7" id="KW-0804">Transcription</keyword>
<dbReference type="EMBL" id="JAFBFH010000015">
    <property type="protein sequence ID" value="MBM7715467.1"/>
    <property type="molecule type" value="Genomic_DNA"/>
</dbReference>
<evidence type="ECO:0000256" key="7">
    <source>
        <dbReference type="ARBA" id="ARBA00023163"/>
    </source>
</evidence>
<dbReference type="Pfam" id="PF00392">
    <property type="entry name" value="GntR"/>
    <property type="match status" value="1"/>
</dbReference>
<evidence type="ECO:0000256" key="6">
    <source>
        <dbReference type="ARBA" id="ARBA00023125"/>
    </source>
</evidence>
<accession>A0ABS2R744</accession>
<keyword evidence="5" id="KW-0805">Transcription regulation</keyword>
<dbReference type="GO" id="GO:0008483">
    <property type="term" value="F:transaminase activity"/>
    <property type="evidence" value="ECO:0007669"/>
    <property type="project" value="UniProtKB-KW"/>
</dbReference>
<comment type="cofactor">
    <cofactor evidence="1">
        <name>pyridoxal 5'-phosphate</name>
        <dbReference type="ChEBI" id="CHEBI:597326"/>
    </cofactor>
</comment>
<sequence>MNIIPKLDKHLKKPLYIQLYQYFKEEIRSGRIPSFKRLPSIRQLAGDLHISKTTIQWAYQQLLAEGYIESKERSGFYVVEMESQPFGHIFGSSEQPIPSPSEETEIVYDFYMSHIDVDHFPFQKWKTSLNQTMLSDPKELLFYGDRQGELELRIAISSYLRQSRAVNCLADQLVLGAGTQTLARLLCHLIGHEEQKVAMEEPGYEGVRHVFQLLGFQVIPIPLEEDGLNVDELHKSGAKVVYITPSHQFPLGMVMPVAKRMKLLKWAEENGGLIIEDDYDGEFRYHGKPIPSLQGLDVNGNVVYVGTFSKSLMPAVRMSYAVLPERLLTLYQHSYQGYDQTVSRLHQKTLQLFMESGEWERHLRRMKKIYQKKHDILLQTIHHVMNGSVHVTGQNAGLHVVIKINSDKTADELVHIAKTSGVQVYSTTNNWVYKQKEETPLILLGFGGLSIEEIQEGIERLHEAWLPFYR</sequence>
<dbReference type="SUPFAM" id="SSF46785">
    <property type="entry name" value="Winged helix' DNA-binding domain"/>
    <property type="match status" value="1"/>
</dbReference>
<keyword evidence="10" id="KW-1185">Reference proteome</keyword>
<dbReference type="Gene3D" id="3.40.640.10">
    <property type="entry name" value="Type I PLP-dependent aspartate aminotransferase-like (Major domain)"/>
    <property type="match status" value="1"/>
</dbReference>
<dbReference type="CDD" id="cd00609">
    <property type="entry name" value="AAT_like"/>
    <property type="match status" value="1"/>
</dbReference>
<dbReference type="InterPro" id="IPR000524">
    <property type="entry name" value="Tscrpt_reg_HTH_GntR"/>
</dbReference>
<dbReference type="Proteomes" id="UP000823485">
    <property type="component" value="Unassembled WGS sequence"/>
</dbReference>
<organism evidence="9 10">
    <name type="scientific">Siminovitchia thermophila</name>
    <dbReference type="NCBI Taxonomy" id="1245522"/>
    <lineage>
        <taxon>Bacteria</taxon>
        <taxon>Bacillati</taxon>
        <taxon>Bacillota</taxon>
        <taxon>Bacilli</taxon>
        <taxon>Bacillales</taxon>
        <taxon>Bacillaceae</taxon>
        <taxon>Siminovitchia</taxon>
    </lineage>
</organism>
<comment type="similarity">
    <text evidence="2">In the C-terminal section; belongs to the class-I pyridoxal-phosphate-dependent aminotransferase family.</text>
</comment>
<evidence type="ECO:0000256" key="1">
    <source>
        <dbReference type="ARBA" id="ARBA00001933"/>
    </source>
</evidence>
<keyword evidence="6" id="KW-0238">DNA-binding</keyword>
<gene>
    <name evidence="9" type="ORF">JOC94_002455</name>
</gene>
<dbReference type="RefSeq" id="WP_077113853.1">
    <property type="nucleotide sequence ID" value="NZ_JAFBFH010000015.1"/>
</dbReference>
<keyword evidence="3 9" id="KW-0032">Aminotransferase</keyword>
<dbReference type="CDD" id="cd07377">
    <property type="entry name" value="WHTH_GntR"/>
    <property type="match status" value="1"/>
</dbReference>
<evidence type="ECO:0000313" key="9">
    <source>
        <dbReference type="EMBL" id="MBM7715467.1"/>
    </source>
</evidence>
<dbReference type="InterPro" id="IPR051446">
    <property type="entry name" value="HTH_trans_reg/aminotransferase"/>
</dbReference>
<evidence type="ECO:0000256" key="3">
    <source>
        <dbReference type="ARBA" id="ARBA00022576"/>
    </source>
</evidence>
<proteinExistence type="inferred from homology"/>
<dbReference type="PANTHER" id="PTHR46577">
    <property type="entry name" value="HTH-TYPE TRANSCRIPTIONAL REGULATORY PROTEIN GABR"/>
    <property type="match status" value="1"/>
</dbReference>
<name>A0ABS2R744_9BACI</name>
<dbReference type="InterPro" id="IPR015421">
    <property type="entry name" value="PyrdxlP-dep_Trfase_major"/>
</dbReference>
<dbReference type="SUPFAM" id="SSF53383">
    <property type="entry name" value="PLP-dependent transferases"/>
    <property type="match status" value="1"/>
</dbReference>
<reference evidence="9 10" key="1">
    <citation type="submission" date="2021-01" db="EMBL/GenBank/DDBJ databases">
        <title>Genomic Encyclopedia of Type Strains, Phase IV (KMG-IV): sequencing the most valuable type-strain genomes for metagenomic binning, comparative biology and taxonomic classification.</title>
        <authorList>
            <person name="Goeker M."/>
        </authorList>
    </citation>
    <scope>NUCLEOTIDE SEQUENCE [LARGE SCALE GENOMIC DNA]</scope>
    <source>
        <strain evidence="9 10">DSM 105453</strain>
    </source>
</reference>
<dbReference type="InterPro" id="IPR004839">
    <property type="entry name" value="Aminotransferase_I/II_large"/>
</dbReference>